<dbReference type="Gene3D" id="2.60.120.200">
    <property type="match status" value="1"/>
</dbReference>
<evidence type="ECO:0008006" key="3">
    <source>
        <dbReference type="Google" id="ProtNLM"/>
    </source>
</evidence>
<dbReference type="InterPro" id="IPR013320">
    <property type="entry name" value="ConA-like_dom_sf"/>
</dbReference>
<dbReference type="SUPFAM" id="SSF49899">
    <property type="entry name" value="Concanavalin A-like lectins/glucanases"/>
    <property type="match status" value="1"/>
</dbReference>
<gene>
    <name evidence="1" type="ORF">HMPREF1541_10155</name>
</gene>
<organism evidence="1 2">
    <name type="scientific">Cyphellophora europaea (strain CBS 101466)</name>
    <name type="common">Phialophora europaea</name>
    <dbReference type="NCBI Taxonomy" id="1220924"/>
    <lineage>
        <taxon>Eukaryota</taxon>
        <taxon>Fungi</taxon>
        <taxon>Dikarya</taxon>
        <taxon>Ascomycota</taxon>
        <taxon>Pezizomycotina</taxon>
        <taxon>Eurotiomycetes</taxon>
        <taxon>Chaetothyriomycetidae</taxon>
        <taxon>Chaetothyriales</taxon>
        <taxon>Cyphellophoraceae</taxon>
        <taxon>Cyphellophora</taxon>
    </lineage>
</organism>
<accession>W2S785</accession>
<dbReference type="OrthoDB" id="4781at2759"/>
<sequence length="108" mass="12194">MLLQVLYTKFKKPFWQRGNFPLSMSNGTAYVDPWTKSGGSPSTPFDQPFYLILNVAVGGSDGWFQDGKDGKPWVDNSRNARVTIWNDREKWVESWKDAMGRGLAGSCV</sequence>
<proteinExistence type="predicted"/>
<dbReference type="EMBL" id="KB822714">
    <property type="protein sequence ID" value="ETN44485.1"/>
    <property type="molecule type" value="Genomic_DNA"/>
</dbReference>
<evidence type="ECO:0000313" key="2">
    <source>
        <dbReference type="Proteomes" id="UP000030752"/>
    </source>
</evidence>
<dbReference type="AlphaFoldDB" id="W2S785"/>
<dbReference type="HOGENOM" id="CLU_130751_0_0_1"/>
<keyword evidence="2" id="KW-1185">Reference proteome</keyword>
<dbReference type="VEuPathDB" id="FungiDB:HMPREF1541_10155"/>
<dbReference type="RefSeq" id="XP_008713048.1">
    <property type="nucleotide sequence ID" value="XM_008714826.1"/>
</dbReference>
<name>W2S785_CYPE1</name>
<evidence type="ECO:0000313" key="1">
    <source>
        <dbReference type="EMBL" id="ETN44485.1"/>
    </source>
</evidence>
<reference evidence="1 2" key="1">
    <citation type="submission" date="2013-03" db="EMBL/GenBank/DDBJ databases">
        <title>The Genome Sequence of Phialophora europaea CBS 101466.</title>
        <authorList>
            <consortium name="The Broad Institute Genomics Platform"/>
            <person name="Cuomo C."/>
            <person name="de Hoog S."/>
            <person name="Gorbushina A."/>
            <person name="Walker B."/>
            <person name="Young S.K."/>
            <person name="Zeng Q."/>
            <person name="Gargeya S."/>
            <person name="Fitzgerald M."/>
            <person name="Haas B."/>
            <person name="Abouelleil A."/>
            <person name="Allen A.W."/>
            <person name="Alvarado L."/>
            <person name="Arachchi H.M."/>
            <person name="Berlin A.M."/>
            <person name="Chapman S.B."/>
            <person name="Gainer-Dewar J."/>
            <person name="Goldberg J."/>
            <person name="Griggs A."/>
            <person name="Gujja S."/>
            <person name="Hansen M."/>
            <person name="Howarth C."/>
            <person name="Imamovic A."/>
            <person name="Ireland A."/>
            <person name="Larimer J."/>
            <person name="McCowan C."/>
            <person name="Murphy C."/>
            <person name="Pearson M."/>
            <person name="Poon T.W."/>
            <person name="Priest M."/>
            <person name="Roberts A."/>
            <person name="Saif S."/>
            <person name="Shea T."/>
            <person name="Sisk P."/>
            <person name="Sykes S."/>
            <person name="Wortman J."/>
            <person name="Nusbaum C."/>
            <person name="Birren B."/>
        </authorList>
    </citation>
    <scope>NUCLEOTIDE SEQUENCE [LARGE SCALE GENOMIC DNA]</scope>
    <source>
        <strain evidence="1 2">CBS 101466</strain>
    </source>
</reference>
<dbReference type="Proteomes" id="UP000030752">
    <property type="component" value="Unassembled WGS sequence"/>
</dbReference>
<dbReference type="eggNOG" id="ENOG502QRX5">
    <property type="taxonomic scope" value="Eukaryota"/>
</dbReference>
<dbReference type="InParanoid" id="W2S785"/>
<dbReference type="GeneID" id="19977494"/>
<dbReference type="STRING" id="1220924.W2S785"/>
<protein>
    <recommendedName>
        <fullName evidence="3">GH16 domain-containing protein</fullName>
    </recommendedName>
</protein>